<dbReference type="HOGENOM" id="CLU_107963_0_0_10"/>
<dbReference type="InterPro" id="IPR021314">
    <property type="entry name" value="DUF2911"/>
</dbReference>
<dbReference type="RefSeq" id="WP_041496125.1">
    <property type="nucleotide sequence ID" value="NZ_AP014548.1"/>
</dbReference>
<name>W8VR98_9FLAO</name>
<reference evidence="1 2" key="1">
    <citation type="journal article" date="2014" name="Proc. Natl. Acad. Sci. U.S.A.">
        <title>Functional characterization of flavobacteria rhodopsins reveals a unique class of light-driven chloride pump in bacteria.</title>
        <authorList>
            <person name="Yoshizawa S."/>
            <person name="Kumagai Y."/>
            <person name="Kim H."/>
            <person name="Ogura Y."/>
            <person name="Hayashi T."/>
            <person name="Iwasaki W."/>
            <person name="DeLong E.F."/>
            <person name="Kogure K."/>
        </authorList>
    </citation>
    <scope>NUCLEOTIDE SEQUENCE [LARGE SCALE GENOMIC DNA]</scope>
    <source>
        <strain evidence="1 2">S1-08</strain>
    </source>
</reference>
<dbReference type="Pfam" id="PF11138">
    <property type="entry name" value="DUF2911"/>
    <property type="match status" value="1"/>
</dbReference>
<dbReference type="AlphaFoldDB" id="W8VR98"/>
<accession>W8VR98</accession>
<dbReference type="Proteomes" id="UP000031760">
    <property type="component" value="Chromosome"/>
</dbReference>
<dbReference type="EMBL" id="AP014548">
    <property type="protein sequence ID" value="BAO55530.1"/>
    <property type="molecule type" value="Genomic_DNA"/>
</dbReference>
<evidence type="ECO:0008006" key="3">
    <source>
        <dbReference type="Google" id="ProtNLM"/>
    </source>
</evidence>
<evidence type="ECO:0000313" key="1">
    <source>
        <dbReference type="EMBL" id="BAO55530.1"/>
    </source>
</evidence>
<protein>
    <recommendedName>
        <fullName evidence="3">Asparagine synthetase B</fullName>
    </recommendedName>
</protein>
<proteinExistence type="predicted"/>
<sequence>MKYILILLASFFISNDLHSQDLKFSDLDKSPLDVVMYRDADQSAIARVIYSRPSKRDRTVFGELVPYEQVWRTGANEATEITFYKDVIIADETVAAGTYSIYTVPNEDEWTFILNTDTTQWGTNYNEENNVLKAPMNVTPAPESIESFSITIVDDFDGGTMFMGWDNRIASLNFKVVQP</sequence>
<dbReference type="KEGG" id="nmf:NMS_1521"/>
<dbReference type="STRING" id="1454201.NMS_1521"/>
<organism evidence="1 2">
    <name type="scientific">Nonlabens marinus S1-08</name>
    <dbReference type="NCBI Taxonomy" id="1454201"/>
    <lineage>
        <taxon>Bacteria</taxon>
        <taxon>Pseudomonadati</taxon>
        <taxon>Bacteroidota</taxon>
        <taxon>Flavobacteriia</taxon>
        <taxon>Flavobacteriales</taxon>
        <taxon>Flavobacteriaceae</taxon>
        <taxon>Nonlabens</taxon>
    </lineage>
</organism>
<gene>
    <name evidence="1" type="ORF">NMS_1521</name>
</gene>
<evidence type="ECO:0000313" key="2">
    <source>
        <dbReference type="Proteomes" id="UP000031760"/>
    </source>
</evidence>
<keyword evidence="2" id="KW-1185">Reference proteome</keyword>
<dbReference type="OrthoDB" id="187854at2"/>